<reference evidence="1 2" key="1">
    <citation type="submission" date="2018-03" db="EMBL/GenBank/DDBJ databases">
        <title>The ancient ancestry and fast evolution of plastids.</title>
        <authorList>
            <person name="Moore K.R."/>
            <person name="Magnabosco C."/>
            <person name="Momper L."/>
            <person name="Gold D.A."/>
            <person name="Bosak T."/>
            <person name="Fournier G.P."/>
        </authorList>
    </citation>
    <scope>NUCLEOTIDE SEQUENCE [LARGE SCALE GENOMIC DNA]</scope>
    <source>
        <strain evidence="1 2">CCALA 016</strain>
    </source>
</reference>
<name>A0A2T1LXN4_9CHRO</name>
<accession>A0A2T1LXN4</accession>
<dbReference type="RefSeq" id="WP_106457085.1">
    <property type="nucleotide sequence ID" value="NZ_PXOH01000011.1"/>
</dbReference>
<reference evidence="1 2" key="2">
    <citation type="submission" date="2018-03" db="EMBL/GenBank/DDBJ databases">
        <authorList>
            <person name="Keele B.F."/>
        </authorList>
    </citation>
    <scope>NUCLEOTIDE SEQUENCE [LARGE SCALE GENOMIC DNA]</scope>
    <source>
        <strain evidence="1 2">CCALA 016</strain>
    </source>
</reference>
<evidence type="ECO:0000313" key="1">
    <source>
        <dbReference type="EMBL" id="PSF37121.1"/>
    </source>
</evidence>
<evidence type="ECO:0000313" key="2">
    <source>
        <dbReference type="Proteomes" id="UP000239001"/>
    </source>
</evidence>
<dbReference type="EMBL" id="PXOH01000011">
    <property type="protein sequence ID" value="PSF37121.1"/>
    <property type="molecule type" value="Genomic_DNA"/>
</dbReference>
<gene>
    <name evidence="1" type="ORF">C7H19_11830</name>
</gene>
<organism evidence="1 2">
    <name type="scientific">Aphanothece hegewaldii CCALA 016</name>
    <dbReference type="NCBI Taxonomy" id="2107694"/>
    <lineage>
        <taxon>Bacteria</taxon>
        <taxon>Bacillati</taxon>
        <taxon>Cyanobacteriota</taxon>
        <taxon>Cyanophyceae</taxon>
        <taxon>Oscillatoriophycideae</taxon>
        <taxon>Chroococcales</taxon>
        <taxon>Aphanothecaceae</taxon>
        <taxon>Aphanothece</taxon>
    </lineage>
</organism>
<sequence>MFLIIIYIEKVPNLSYSQKEKTLKIAFLYYLVFASKNNLITKFEERLLPYLKSSNPVEKKETLIAIKDNLKELNVQKDINKLKKLITKFLSKKTI</sequence>
<keyword evidence="2" id="KW-1185">Reference proteome</keyword>
<proteinExistence type="predicted"/>
<dbReference type="Proteomes" id="UP000239001">
    <property type="component" value="Unassembled WGS sequence"/>
</dbReference>
<protein>
    <submittedName>
        <fullName evidence="1">Uncharacterized protein</fullName>
    </submittedName>
</protein>
<dbReference type="AlphaFoldDB" id="A0A2T1LXN4"/>
<dbReference type="OrthoDB" id="494155at2"/>
<comment type="caution">
    <text evidence="1">The sequence shown here is derived from an EMBL/GenBank/DDBJ whole genome shotgun (WGS) entry which is preliminary data.</text>
</comment>